<feature type="compositionally biased region" description="Basic and acidic residues" evidence="1">
    <location>
        <begin position="131"/>
        <end position="142"/>
    </location>
</feature>
<dbReference type="Proteomes" id="UP000691718">
    <property type="component" value="Unassembled WGS sequence"/>
</dbReference>
<keyword evidence="3" id="KW-1185">Reference proteome</keyword>
<evidence type="ECO:0000256" key="1">
    <source>
        <dbReference type="SAM" id="MobiDB-lite"/>
    </source>
</evidence>
<dbReference type="AlphaFoldDB" id="A0A8S3YAD3"/>
<evidence type="ECO:0000313" key="3">
    <source>
        <dbReference type="Proteomes" id="UP000691718"/>
    </source>
</evidence>
<feature type="compositionally biased region" description="Basic and acidic residues" evidence="1">
    <location>
        <begin position="93"/>
        <end position="118"/>
    </location>
</feature>
<protein>
    <submittedName>
        <fullName evidence="2">(apollo) hypothetical protein</fullName>
    </submittedName>
</protein>
<dbReference type="OrthoDB" id="7362285at2759"/>
<reference evidence="2" key="1">
    <citation type="submission" date="2021-04" db="EMBL/GenBank/DDBJ databases">
        <authorList>
            <person name="Tunstrom K."/>
        </authorList>
    </citation>
    <scope>NUCLEOTIDE SEQUENCE</scope>
</reference>
<feature type="region of interest" description="Disordered" evidence="1">
    <location>
        <begin position="76"/>
        <end position="167"/>
    </location>
</feature>
<gene>
    <name evidence="2" type="ORF">PAPOLLO_LOCUS27491</name>
</gene>
<accession>A0A8S3YAD3</accession>
<feature type="compositionally biased region" description="Polar residues" evidence="1">
    <location>
        <begin position="155"/>
        <end position="167"/>
    </location>
</feature>
<organism evidence="2 3">
    <name type="scientific">Parnassius apollo</name>
    <name type="common">Apollo butterfly</name>
    <name type="synonym">Papilio apollo</name>
    <dbReference type="NCBI Taxonomy" id="110799"/>
    <lineage>
        <taxon>Eukaryota</taxon>
        <taxon>Metazoa</taxon>
        <taxon>Ecdysozoa</taxon>
        <taxon>Arthropoda</taxon>
        <taxon>Hexapoda</taxon>
        <taxon>Insecta</taxon>
        <taxon>Pterygota</taxon>
        <taxon>Neoptera</taxon>
        <taxon>Endopterygota</taxon>
        <taxon>Lepidoptera</taxon>
        <taxon>Glossata</taxon>
        <taxon>Ditrysia</taxon>
        <taxon>Papilionoidea</taxon>
        <taxon>Papilionidae</taxon>
        <taxon>Parnassiinae</taxon>
        <taxon>Parnassini</taxon>
        <taxon>Parnassius</taxon>
        <taxon>Parnassius</taxon>
    </lineage>
</organism>
<proteinExistence type="predicted"/>
<evidence type="ECO:0000313" key="2">
    <source>
        <dbReference type="EMBL" id="CAG5058229.1"/>
    </source>
</evidence>
<name>A0A8S3YAD3_PARAO</name>
<dbReference type="EMBL" id="CAJQZP010001668">
    <property type="protein sequence ID" value="CAG5058229.1"/>
    <property type="molecule type" value="Genomic_DNA"/>
</dbReference>
<comment type="caution">
    <text evidence="2">The sequence shown here is derived from an EMBL/GenBank/DDBJ whole genome shotgun (WGS) entry which is preliminary data.</text>
</comment>
<sequence length="213" mass="23864">MQRFICFSISCAFLNVDSFKSEIKEIKSTYVTVEQLEDIKKELCNFKNNSPPFSAAKINIKRGTYRDSGPIGLSHFDESTVNSSEGKPSCEPSTDKEYSLKNIKINEKQSEGSSKKLSDATFQQTPGSVTDCRRDDANRDESQPIVSDRNRLSRNHQSAGFGTTDNESYAQVILKSNNEWTVVQRKGKKSKNRVEGKSGIAVVEPDEMFRAAE</sequence>